<dbReference type="Proteomes" id="UP000605670">
    <property type="component" value="Unassembled WGS sequence"/>
</dbReference>
<feature type="transmembrane region" description="Helical" evidence="2">
    <location>
        <begin position="62"/>
        <end position="81"/>
    </location>
</feature>
<feature type="transmembrane region" description="Helical" evidence="2">
    <location>
        <begin position="37"/>
        <end position="56"/>
    </location>
</feature>
<keyword evidence="2" id="KW-0472">Membrane</keyword>
<feature type="region of interest" description="Disordered" evidence="1">
    <location>
        <begin position="1"/>
        <end position="31"/>
    </location>
</feature>
<evidence type="ECO:0000256" key="1">
    <source>
        <dbReference type="SAM" id="MobiDB-lite"/>
    </source>
</evidence>
<keyword evidence="2" id="KW-0812">Transmembrane</keyword>
<feature type="compositionally biased region" description="Polar residues" evidence="1">
    <location>
        <begin position="128"/>
        <end position="142"/>
    </location>
</feature>
<accession>A0A917F3X0</accession>
<evidence type="ECO:0000313" key="3">
    <source>
        <dbReference type="EMBL" id="GGF47848.1"/>
    </source>
</evidence>
<gene>
    <name evidence="3" type="ORF">GCM10011366_14560</name>
</gene>
<proteinExistence type="predicted"/>
<dbReference type="EMBL" id="BMEM01000001">
    <property type="protein sequence ID" value="GGF47848.1"/>
    <property type="molecule type" value="Genomic_DNA"/>
</dbReference>
<evidence type="ECO:0000256" key="2">
    <source>
        <dbReference type="SAM" id="Phobius"/>
    </source>
</evidence>
<protein>
    <recommendedName>
        <fullName evidence="5">DUF3099 domain-containing protein</fullName>
    </recommendedName>
</protein>
<keyword evidence="2" id="KW-1133">Transmembrane helix</keyword>
<evidence type="ECO:0008006" key="5">
    <source>
        <dbReference type="Google" id="ProtNLM"/>
    </source>
</evidence>
<reference evidence="3" key="2">
    <citation type="submission" date="2020-09" db="EMBL/GenBank/DDBJ databases">
        <authorList>
            <person name="Sun Q."/>
            <person name="Zhou Y."/>
        </authorList>
    </citation>
    <scope>NUCLEOTIDE SEQUENCE</scope>
    <source>
        <strain evidence="3">CGMCC 1.12160</strain>
    </source>
</reference>
<organism evidence="3 4">
    <name type="scientific">Ornithinimicrobium tianjinense</name>
    <dbReference type="NCBI Taxonomy" id="1195761"/>
    <lineage>
        <taxon>Bacteria</taxon>
        <taxon>Bacillati</taxon>
        <taxon>Actinomycetota</taxon>
        <taxon>Actinomycetes</taxon>
        <taxon>Micrococcales</taxon>
        <taxon>Ornithinimicrobiaceae</taxon>
        <taxon>Ornithinimicrobium</taxon>
    </lineage>
</organism>
<keyword evidence="4" id="KW-1185">Reference proteome</keyword>
<sequence>MVPSNTSPRGRGRRPAQAVTTARRSQEEDRQQRMRSYLIAMGIRTLSFPVAIWAFVNHHLAIGWIFVVLAVVIPSVAVMLANAVDHRGESRGTPESPVQGLAAPTGAAARSDPAPPSSAVVSGEVVTSRDTTYPSSHPRTGR</sequence>
<comment type="caution">
    <text evidence="3">The sequence shown here is derived from an EMBL/GenBank/DDBJ whole genome shotgun (WGS) entry which is preliminary data.</text>
</comment>
<dbReference type="AlphaFoldDB" id="A0A917F3X0"/>
<feature type="compositionally biased region" description="Low complexity" evidence="1">
    <location>
        <begin position="107"/>
        <end position="126"/>
    </location>
</feature>
<dbReference type="InterPro" id="IPR021449">
    <property type="entry name" value="DUF3099"/>
</dbReference>
<feature type="region of interest" description="Disordered" evidence="1">
    <location>
        <begin position="87"/>
        <end position="142"/>
    </location>
</feature>
<evidence type="ECO:0000313" key="4">
    <source>
        <dbReference type="Proteomes" id="UP000605670"/>
    </source>
</evidence>
<name>A0A917F3X0_9MICO</name>
<dbReference type="Pfam" id="PF11298">
    <property type="entry name" value="DUF3099"/>
    <property type="match status" value="1"/>
</dbReference>
<reference evidence="3" key="1">
    <citation type="journal article" date="2014" name="Int. J. Syst. Evol. Microbiol.">
        <title>Complete genome sequence of Corynebacterium casei LMG S-19264T (=DSM 44701T), isolated from a smear-ripened cheese.</title>
        <authorList>
            <consortium name="US DOE Joint Genome Institute (JGI-PGF)"/>
            <person name="Walter F."/>
            <person name="Albersmeier A."/>
            <person name="Kalinowski J."/>
            <person name="Ruckert C."/>
        </authorList>
    </citation>
    <scope>NUCLEOTIDE SEQUENCE</scope>
    <source>
        <strain evidence="3">CGMCC 1.12160</strain>
    </source>
</reference>